<protein>
    <submittedName>
        <fullName evidence="1">Uncharacterized protein</fullName>
    </submittedName>
</protein>
<dbReference type="EMBL" id="LGHJ01000008">
    <property type="protein sequence ID" value="KPL77728.1"/>
    <property type="molecule type" value="Genomic_DNA"/>
</dbReference>
<comment type="caution">
    <text evidence="1">The sequence shown here is derived from an EMBL/GenBank/DDBJ whole genome shotgun (WGS) entry which is preliminary data.</text>
</comment>
<organism evidence="1 2">
    <name type="scientific">Bellilinea caldifistulae</name>
    <dbReference type="NCBI Taxonomy" id="360411"/>
    <lineage>
        <taxon>Bacteria</taxon>
        <taxon>Bacillati</taxon>
        <taxon>Chloroflexota</taxon>
        <taxon>Anaerolineae</taxon>
        <taxon>Anaerolineales</taxon>
        <taxon>Anaerolineaceae</taxon>
        <taxon>Bellilinea</taxon>
    </lineage>
</organism>
<keyword evidence="2" id="KW-1185">Reference proteome</keyword>
<dbReference type="STRING" id="360411.AC812_02450"/>
<gene>
    <name evidence="1" type="ORF">AC812_02450</name>
</gene>
<name>A0A0P6X718_9CHLR</name>
<accession>A0A0P6X718</accession>
<evidence type="ECO:0000313" key="1">
    <source>
        <dbReference type="EMBL" id="KPL77728.1"/>
    </source>
</evidence>
<proteinExistence type="predicted"/>
<reference evidence="1 2" key="1">
    <citation type="submission" date="2015-07" db="EMBL/GenBank/DDBJ databases">
        <title>Draft genome of Bellilinea caldifistulae DSM 17877.</title>
        <authorList>
            <person name="Hemp J."/>
            <person name="Ward L.M."/>
            <person name="Pace L.A."/>
            <person name="Fischer W.W."/>
        </authorList>
    </citation>
    <scope>NUCLEOTIDE SEQUENCE [LARGE SCALE GENOMIC DNA]</scope>
    <source>
        <strain evidence="1 2">GOMI-1</strain>
    </source>
</reference>
<dbReference type="Proteomes" id="UP000050514">
    <property type="component" value="Unassembled WGS sequence"/>
</dbReference>
<sequence>MFETNNFISRRYQLQAQIVAKRLPQVLQQRGLEAAFAEFLLTSTQGMVLLFAILDLPRVRRLEAYTTPELLHHLSTDLQGLPVFLSNSNGLRYAIPLSPLPRLPK</sequence>
<evidence type="ECO:0000313" key="2">
    <source>
        <dbReference type="Proteomes" id="UP000050514"/>
    </source>
</evidence>
<dbReference type="AlphaFoldDB" id="A0A0P6X718"/>